<protein>
    <submittedName>
        <fullName evidence="1">Uncharacterized protein</fullName>
    </submittedName>
</protein>
<gene>
    <name evidence="1" type="ORF">IQ235_09500</name>
</gene>
<dbReference type="Proteomes" id="UP000621799">
    <property type="component" value="Unassembled WGS sequence"/>
</dbReference>
<organism evidence="1 2">
    <name type="scientific">Zarconia navalis LEGE 11467</name>
    <dbReference type="NCBI Taxonomy" id="1828826"/>
    <lineage>
        <taxon>Bacteria</taxon>
        <taxon>Bacillati</taxon>
        <taxon>Cyanobacteriota</taxon>
        <taxon>Cyanophyceae</taxon>
        <taxon>Oscillatoriophycideae</taxon>
        <taxon>Oscillatoriales</taxon>
        <taxon>Oscillatoriales incertae sedis</taxon>
        <taxon>Zarconia</taxon>
        <taxon>Zarconia navalis</taxon>
    </lineage>
</organism>
<name>A0A928VVC4_9CYAN</name>
<dbReference type="EMBL" id="JADEXN010000141">
    <property type="protein sequence ID" value="MBE9041014.1"/>
    <property type="molecule type" value="Genomic_DNA"/>
</dbReference>
<evidence type="ECO:0000313" key="2">
    <source>
        <dbReference type="Proteomes" id="UP000621799"/>
    </source>
</evidence>
<accession>A0A928VVC4</accession>
<keyword evidence="2" id="KW-1185">Reference proteome</keyword>
<sequence>MSQNLRKETWWLSYATFPDLIWALLQVYDNDVAEVLTMDGDRYRFENEEEARLWLSEDEYSSFTSLDEDDEEDLGCSISSIQIPSGNSDNELVSKMYVKRRHL</sequence>
<proteinExistence type="predicted"/>
<reference evidence="1" key="1">
    <citation type="submission" date="2020-10" db="EMBL/GenBank/DDBJ databases">
        <authorList>
            <person name="Castelo-Branco R."/>
            <person name="Eusebio N."/>
            <person name="Adriana R."/>
            <person name="Vieira A."/>
            <person name="Brugerolle De Fraissinette N."/>
            <person name="Rezende De Castro R."/>
            <person name="Schneider M.P."/>
            <person name="Vasconcelos V."/>
            <person name="Leao P.N."/>
        </authorList>
    </citation>
    <scope>NUCLEOTIDE SEQUENCE</scope>
    <source>
        <strain evidence="1">LEGE 11467</strain>
    </source>
</reference>
<evidence type="ECO:0000313" key="1">
    <source>
        <dbReference type="EMBL" id="MBE9041014.1"/>
    </source>
</evidence>
<dbReference type="RefSeq" id="WP_264321245.1">
    <property type="nucleotide sequence ID" value="NZ_JADEXN010000141.1"/>
</dbReference>
<dbReference type="AlphaFoldDB" id="A0A928VVC4"/>
<comment type="caution">
    <text evidence="1">The sequence shown here is derived from an EMBL/GenBank/DDBJ whole genome shotgun (WGS) entry which is preliminary data.</text>
</comment>